<dbReference type="Pfam" id="PF02627">
    <property type="entry name" value="CMD"/>
    <property type="match status" value="1"/>
</dbReference>
<dbReference type="SUPFAM" id="SSF69118">
    <property type="entry name" value="AhpD-like"/>
    <property type="match status" value="1"/>
</dbReference>
<dbReference type="InterPro" id="IPR029032">
    <property type="entry name" value="AhpD-like"/>
</dbReference>
<protein>
    <submittedName>
        <fullName evidence="2">Alkylhydroperoxidase/carboxymuconolactone decarboxylase family protein YurZ</fullName>
    </submittedName>
</protein>
<evidence type="ECO:0000313" key="2">
    <source>
        <dbReference type="EMBL" id="NYJ07542.1"/>
    </source>
</evidence>
<comment type="caution">
    <text evidence="2">The sequence shown here is derived from an EMBL/GenBank/DDBJ whole genome shotgun (WGS) entry which is preliminary data.</text>
</comment>
<proteinExistence type="predicted"/>
<accession>A0A853CLY0</accession>
<dbReference type="AlphaFoldDB" id="A0A853CLY0"/>
<dbReference type="InterPro" id="IPR003779">
    <property type="entry name" value="CMD-like"/>
</dbReference>
<gene>
    <name evidence="2" type="ORF">GGQ55_003820</name>
</gene>
<dbReference type="GO" id="GO:0051920">
    <property type="term" value="F:peroxiredoxin activity"/>
    <property type="evidence" value="ECO:0007669"/>
    <property type="project" value="InterPro"/>
</dbReference>
<reference evidence="2 3" key="1">
    <citation type="submission" date="2020-07" db="EMBL/GenBank/DDBJ databases">
        <title>Sequencing the genomes of 1000 actinobacteria strains.</title>
        <authorList>
            <person name="Klenk H.-P."/>
        </authorList>
    </citation>
    <scope>NUCLEOTIDE SEQUENCE [LARGE SCALE GENOMIC DNA]</scope>
    <source>
        <strain evidence="2 3">DSM 104001</strain>
    </source>
</reference>
<keyword evidence="2" id="KW-0560">Oxidoreductase</keyword>
<dbReference type="Gene3D" id="1.20.1290.10">
    <property type="entry name" value="AhpD-like"/>
    <property type="match status" value="1"/>
</dbReference>
<evidence type="ECO:0000313" key="3">
    <source>
        <dbReference type="Proteomes" id="UP000541969"/>
    </source>
</evidence>
<keyword evidence="3" id="KW-1185">Reference proteome</keyword>
<feature type="domain" description="Carboxymuconolactone decarboxylase-like" evidence="1">
    <location>
        <begin position="23"/>
        <end position="97"/>
    </location>
</feature>
<dbReference type="RefSeq" id="WP_179719469.1">
    <property type="nucleotide sequence ID" value="NZ_JACBZT010000001.1"/>
</dbReference>
<dbReference type="Proteomes" id="UP000541969">
    <property type="component" value="Unassembled WGS sequence"/>
</dbReference>
<keyword evidence="2" id="KW-0575">Peroxidase</keyword>
<dbReference type="EMBL" id="JACBZT010000001">
    <property type="protein sequence ID" value="NYJ07542.1"/>
    <property type="molecule type" value="Genomic_DNA"/>
</dbReference>
<evidence type="ECO:0000259" key="1">
    <source>
        <dbReference type="Pfam" id="PF02627"/>
    </source>
</evidence>
<organism evidence="2 3">
    <name type="scientific">Petropleomorpha daqingensis</name>
    <dbReference type="NCBI Taxonomy" id="2026353"/>
    <lineage>
        <taxon>Bacteria</taxon>
        <taxon>Bacillati</taxon>
        <taxon>Actinomycetota</taxon>
        <taxon>Actinomycetes</taxon>
        <taxon>Geodermatophilales</taxon>
        <taxon>Geodermatophilaceae</taxon>
        <taxon>Petropleomorpha</taxon>
    </lineage>
</organism>
<sequence length="121" mass="12311">MTQTAPENALGPIAQGDAPIIETVLAMNLDALERSGLDPETYVLVRLAVLVALDAPPASYLATLPVAAESGVTVEMAQSVLVAIAPLVGSPRITAAAGNILRALFGAEALAEAAVPEQRTP</sequence>
<name>A0A853CLY0_9ACTN</name>